<dbReference type="EMBL" id="VAWE01000001">
    <property type="protein sequence ID" value="TLQ46264.1"/>
    <property type="molecule type" value="Genomic_DNA"/>
</dbReference>
<protein>
    <submittedName>
        <fullName evidence="1">Tetratricopeptide repeat protein</fullName>
    </submittedName>
</protein>
<dbReference type="OrthoDB" id="5982980at2"/>
<evidence type="ECO:0000313" key="1">
    <source>
        <dbReference type="EMBL" id="TLQ46264.1"/>
    </source>
</evidence>
<name>A0A5R9EDZ4_9ACTN</name>
<accession>A0A5R9EDZ4</accession>
<keyword evidence="2" id="KW-1185">Reference proteome</keyword>
<dbReference type="InterPro" id="IPR011990">
    <property type="entry name" value="TPR-like_helical_dom_sf"/>
</dbReference>
<comment type="caution">
    <text evidence="1">The sequence shown here is derived from an EMBL/GenBank/DDBJ whole genome shotgun (WGS) entry which is preliminary data.</text>
</comment>
<dbReference type="Gene3D" id="1.25.40.10">
    <property type="entry name" value="Tetratricopeptide repeat domain"/>
    <property type="match status" value="1"/>
</dbReference>
<proteinExistence type="predicted"/>
<dbReference type="SUPFAM" id="SSF48452">
    <property type="entry name" value="TPR-like"/>
    <property type="match status" value="1"/>
</dbReference>
<dbReference type="AlphaFoldDB" id="A0A5R9EDZ4"/>
<gene>
    <name evidence="1" type="ORF">FEF34_27700</name>
</gene>
<evidence type="ECO:0000313" key="2">
    <source>
        <dbReference type="Proteomes" id="UP000305921"/>
    </source>
</evidence>
<dbReference type="RefSeq" id="WP_138055569.1">
    <property type="nucleotide sequence ID" value="NZ_VAWE01000001.1"/>
</dbReference>
<dbReference type="Proteomes" id="UP000305921">
    <property type="component" value="Unassembled WGS sequence"/>
</dbReference>
<reference evidence="1 2" key="1">
    <citation type="submission" date="2019-05" db="EMBL/GenBank/DDBJ databases">
        <title>Streptomyces marianii sp. nov., a novel marine actinomycete from southern coast of India.</title>
        <authorList>
            <person name="Iniyan A.M."/>
            <person name="Wink J."/>
            <person name="Ramprasad E."/>
            <person name="Ramana C.V."/>
            <person name="Bunk B."/>
            <person name="Sproer C."/>
            <person name="Joseph F.-J.R.S."/>
            <person name="Vincent S.G.P."/>
        </authorList>
    </citation>
    <scope>NUCLEOTIDE SEQUENCE [LARGE SCALE GENOMIC DNA]</scope>
    <source>
        <strain evidence="1 2">ICN19</strain>
    </source>
</reference>
<sequence length="290" mass="31368">MERAEARRLIERARQAFDAGEWRQCAETYEQVLAHFPDEEAGGVWWYDAALAYKFLRDWPKAYALGREAAARAPRGEGDPAFWNLGIAATVLREWEVARDAWEGFGVPVPEGEGPIDVDGAFGMACVRLETDGGQEVVWARRLCPTRAQVLSVPFTGGRRFGEVVVHDGEPKGERVVDGQRIAVFDELVLFEPSPLPTLVVTVNAAEAADVHALVGLFAEEGFGAEPKSGFVLHCGCCSEGTVEYEGDSVHAGAQEVALAAPLEEAGRILGAWSGQVAIGRSWSGLRAVC</sequence>
<organism evidence="1 2">
    <name type="scientific">Streptomyces marianii</name>
    <dbReference type="NCBI Taxonomy" id="1817406"/>
    <lineage>
        <taxon>Bacteria</taxon>
        <taxon>Bacillati</taxon>
        <taxon>Actinomycetota</taxon>
        <taxon>Actinomycetes</taxon>
        <taxon>Kitasatosporales</taxon>
        <taxon>Streptomycetaceae</taxon>
        <taxon>Streptomyces</taxon>
    </lineage>
</organism>